<comment type="subcellular location">
    <subcellularLocation>
        <location evidence="1">Mitochondrion membrane</location>
        <topology evidence="1">Multi-pass membrane protein</topology>
    </subcellularLocation>
</comment>
<protein>
    <recommendedName>
        <fullName evidence="4">NADH-ubiquinone oxidoreductase chain 6</fullName>
        <ecNumber evidence="3">7.1.1.2</ecNumber>
    </recommendedName>
    <alternativeName>
        <fullName evidence="14">NADH dehydrogenase subunit 6</fullName>
    </alternativeName>
</protein>
<gene>
    <name evidence="17" type="primary">nad6</name>
</gene>
<dbReference type="GO" id="GO:0031966">
    <property type="term" value="C:mitochondrial membrane"/>
    <property type="evidence" value="ECO:0007669"/>
    <property type="project" value="UniProtKB-SubCell"/>
</dbReference>
<keyword evidence="10 16" id="KW-1133">Transmembrane helix</keyword>
<evidence type="ECO:0000256" key="1">
    <source>
        <dbReference type="ARBA" id="ARBA00004225"/>
    </source>
</evidence>
<dbReference type="GO" id="GO:0008137">
    <property type="term" value="F:NADH dehydrogenase (ubiquinone) activity"/>
    <property type="evidence" value="ECO:0007669"/>
    <property type="project" value="UniProtKB-EC"/>
</dbReference>
<dbReference type="PANTHER" id="PTHR11435">
    <property type="entry name" value="NADH UBIQUINONE OXIDOREDUCTASE SUBUNIT ND6"/>
    <property type="match status" value="1"/>
</dbReference>
<feature type="transmembrane region" description="Helical" evidence="16">
    <location>
        <begin position="26"/>
        <end position="45"/>
    </location>
</feature>
<keyword evidence="9" id="KW-0249">Electron transport</keyword>
<feature type="transmembrane region" description="Helical" evidence="16">
    <location>
        <begin position="80"/>
        <end position="102"/>
    </location>
</feature>
<dbReference type="EC" id="7.1.1.2" evidence="3"/>
<evidence type="ECO:0000256" key="6">
    <source>
        <dbReference type="ARBA" id="ARBA00022660"/>
    </source>
</evidence>
<keyword evidence="5" id="KW-0813">Transport</keyword>
<evidence type="ECO:0000256" key="3">
    <source>
        <dbReference type="ARBA" id="ARBA00012944"/>
    </source>
</evidence>
<evidence type="ECO:0000256" key="11">
    <source>
        <dbReference type="ARBA" id="ARBA00023027"/>
    </source>
</evidence>
<dbReference type="InterPro" id="IPR050269">
    <property type="entry name" value="ComplexI_Subunit6"/>
</dbReference>
<dbReference type="PANTHER" id="PTHR11435:SF1">
    <property type="entry name" value="NADH-UBIQUINONE OXIDOREDUCTASE CHAIN 6"/>
    <property type="match status" value="1"/>
</dbReference>
<comment type="similarity">
    <text evidence="2">Belongs to the complex I subunit 6 family.</text>
</comment>
<keyword evidence="11" id="KW-0520">NAD</keyword>
<organism evidence="17">
    <name type="scientific">Hydropsyche fryeri</name>
    <dbReference type="NCBI Taxonomy" id="1875497"/>
    <lineage>
        <taxon>Eukaryota</taxon>
        <taxon>Metazoa</taxon>
        <taxon>Ecdysozoa</taxon>
        <taxon>Arthropoda</taxon>
        <taxon>Hexapoda</taxon>
        <taxon>Insecta</taxon>
        <taxon>Pterygota</taxon>
        <taxon>Neoptera</taxon>
        <taxon>Endopterygota</taxon>
        <taxon>Trichoptera</taxon>
        <taxon>Annulipalpia</taxon>
        <taxon>Hydropsychoidea</taxon>
        <taxon>Hydropsychidae</taxon>
        <taxon>Hydropsychinae</taxon>
        <taxon>Hydropsyche</taxon>
        <taxon>Hydropsyche</taxon>
    </lineage>
</organism>
<keyword evidence="8" id="KW-1278">Translocase</keyword>
<evidence type="ECO:0000256" key="16">
    <source>
        <dbReference type="SAM" id="Phobius"/>
    </source>
</evidence>
<keyword evidence="12 17" id="KW-0496">Mitochondrion</keyword>
<evidence type="ECO:0000256" key="9">
    <source>
        <dbReference type="ARBA" id="ARBA00022982"/>
    </source>
</evidence>
<sequence length="169" mass="20069">MMKIYLLTLMITFTMLLYFIKNPLNMGLMILIQSLIICILMTFFLNFFWLSYILYLIMLGGILILFMYMCSIASNKIILFNINLMMLLVFIFMILILSLSNIKWMSMNLMEMDKMNNFFSNEMINMSKMYNNMSFKISIMLIIYLFLLLFMVTMLTNSNKGPLRISILN</sequence>
<evidence type="ECO:0000256" key="12">
    <source>
        <dbReference type="ARBA" id="ARBA00023128"/>
    </source>
</evidence>
<evidence type="ECO:0000256" key="15">
    <source>
        <dbReference type="ARBA" id="ARBA00049551"/>
    </source>
</evidence>
<keyword evidence="6" id="KW-0679">Respiratory chain</keyword>
<feature type="transmembrane region" description="Helical" evidence="16">
    <location>
        <begin position="133"/>
        <end position="155"/>
    </location>
</feature>
<dbReference type="EMBL" id="MW413803">
    <property type="protein sequence ID" value="QTT57962.1"/>
    <property type="molecule type" value="Genomic_DNA"/>
</dbReference>
<name>A0A8A9WFJ8_9NEOP</name>
<evidence type="ECO:0000256" key="4">
    <source>
        <dbReference type="ARBA" id="ARBA00021095"/>
    </source>
</evidence>
<evidence type="ECO:0000256" key="13">
    <source>
        <dbReference type="ARBA" id="ARBA00023136"/>
    </source>
</evidence>
<proteinExistence type="inferred from homology"/>
<evidence type="ECO:0000256" key="10">
    <source>
        <dbReference type="ARBA" id="ARBA00022989"/>
    </source>
</evidence>
<feature type="transmembrane region" description="Helical" evidence="16">
    <location>
        <begin position="5"/>
        <end position="20"/>
    </location>
</feature>
<keyword evidence="13 16" id="KW-0472">Membrane</keyword>
<keyword evidence="7 16" id="KW-0812">Transmembrane</keyword>
<reference evidence="17" key="1">
    <citation type="submission" date="2020-12" db="EMBL/GenBank/DDBJ databases">
        <title>Arctopsyche grandis mitochondrion, complete genome.</title>
        <authorList>
            <person name="Wang Y.Y."/>
            <person name="Zhong X.X."/>
        </authorList>
    </citation>
    <scope>NUCLEOTIDE SEQUENCE</scope>
</reference>
<feature type="transmembrane region" description="Helical" evidence="16">
    <location>
        <begin position="52"/>
        <end position="74"/>
    </location>
</feature>
<evidence type="ECO:0000256" key="5">
    <source>
        <dbReference type="ARBA" id="ARBA00022448"/>
    </source>
</evidence>
<geneLocation type="mitochondrion" evidence="17"/>
<evidence type="ECO:0000256" key="7">
    <source>
        <dbReference type="ARBA" id="ARBA00022692"/>
    </source>
</evidence>
<evidence type="ECO:0000313" key="17">
    <source>
        <dbReference type="EMBL" id="QTT57962.1"/>
    </source>
</evidence>
<comment type="catalytic activity">
    <reaction evidence="15">
        <text>a ubiquinone + NADH + 5 H(+)(in) = a ubiquinol + NAD(+) + 4 H(+)(out)</text>
        <dbReference type="Rhea" id="RHEA:29091"/>
        <dbReference type="Rhea" id="RHEA-COMP:9565"/>
        <dbReference type="Rhea" id="RHEA-COMP:9566"/>
        <dbReference type="ChEBI" id="CHEBI:15378"/>
        <dbReference type="ChEBI" id="CHEBI:16389"/>
        <dbReference type="ChEBI" id="CHEBI:17976"/>
        <dbReference type="ChEBI" id="CHEBI:57540"/>
        <dbReference type="ChEBI" id="CHEBI:57945"/>
        <dbReference type="EC" id="7.1.1.2"/>
    </reaction>
</comment>
<evidence type="ECO:0000256" key="14">
    <source>
        <dbReference type="ARBA" id="ARBA00031019"/>
    </source>
</evidence>
<accession>A0A8A9WFJ8</accession>
<evidence type="ECO:0000256" key="2">
    <source>
        <dbReference type="ARBA" id="ARBA00005698"/>
    </source>
</evidence>
<dbReference type="AlphaFoldDB" id="A0A8A9WFJ8"/>
<evidence type="ECO:0000256" key="8">
    <source>
        <dbReference type="ARBA" id="ARBA00022967"/>
    </source>
</evidence>